<protein>
    <submittedName>
        <fullName evidence="1">Uncharacterized protein</fullName>
    </submittedName>
</protein>
<reference evidence="1 2" key="1">
    <citation type="submission" date="2019-03" db="EMBL/GenBank/DDBJ databases">
        <title>Genomic Encyclopedia of Type Strains, Phase IV (KMG-IV): sequencing the most valuable type-strain genomes for metagenomic binning, comparative biology and taxonomic classification.</title>
        <authorList>
            <person name="Goeker M."/>
        </authorList>
    </citation>
    <scope>NUCLEOTIDE SEQUENCE [LARGE SCALE GENOMIC DNA]</scope>
    <source>
        <strain evidence="1 2">DSM 104836</strain>
    </source>
</reference>
<comment type="caution">
    <text evidence="1">The sequence shown here is derived from an EMBL/GenBank/DDBJ whole genome shotgun (WGS) entry which is preliminary data.</text>
</comment>
<evidence type="ECO:0000313" key="2">
    <source>
        <dbReference type="Proteomes" id="UP000295696"/>
    </source>
</evidence>
<organism evidence="1 2">
    <name type="scientific">Primorskyibacter sedentarius</name>
    <dbReference type="NCBI Taxonomy" id="745311"/>
    <lineage>
        <taxon>Bacteria</taxon>
        <taxon>Pseudomonadati</taxon>
        <taxon>Pseudomonadota</taxon>
        <taxon>Alphaproteobacteria</taxon>
        <taxon>Rhodobacterales</taxon>
        <taxon>Roseobacteraceae</taxon>
        <taxon>Primorskyibacter</taxon>
    </lineage>
</organism>
<gene>
    <name evidence="1" type="ORF">EDD52_108145</name>
</gene>
<accession>A0A4R3JDT7</accession>
<name>A0A4R3JDT7_9RHOB</name>
<evidence type="ECO:0000313" key="1">
    <source>
        <dbReference type="EMBL" id="TCS62850.1"/>
    </source>
</evidence>
<dbReference type="Proteomes" id="UP000295696">
    <property type="component" value="Unassembled WGS sequence"/>
</dbReference>
<dbReference type="AlphaFoldDB" id="A0A4R3JDT7"/>
<dbReference type="EMBL" id="SLZU01000008">
    <property type="protein sequence ID" value="TCS62850.1"/>
    <property type="molecule type" value="Genomic_DNA"/>
</dbReference>
<proteinExistence type="predicted"/>
<dbReference type="RefSeq" id="WP_132245507.1">
    <property type="nucleotide sequence ID" value="NZ_SLZU01000008.1"/>
</dbReference>
<keyword evidence="2" id="KW-1185">Reference proteome</keyword>
<sequence>MNISLAKPIVSASHRLLAFRRWFESYRAYRFSRREAIDLSRLPVHLLRDIGCEGLITYSVNQGRAEGRDPFARQNFI</sequence>